<reference evidence="2" key="1">
    <citation type="journal article" date="2019" name="Sci. Rep.">
        <title>Draft genome of Tanacetum cinerariifolium, the natural source of mosquito coil.</title>
        <authorList>
            <person name="Yamashiro T."/>
            <person name="Shiraishi A."/>
            <person name="Satake H."/>
            <person name="Nakayama K."/>
        </authorList>
    </citation>
    <scope>NUCLEOTIDE SEQUENCE</scope>
</reference>
<dbReference type="EMBL" id="BKCJ010010921">
    <property type="protein sequence ID" value="GEU93749.1"/>
    <property type="molecule type" value="Genomic_DNA"/>
</dbReference>
<organism evidence="2">
    <name type="scientific">Tanacetum cinerariifolium</name>
    <name type="common">Dalmatian daisy</name>
    <name type="synonym">Chrysanthemum cinerariifolium</name>
    <dbReference type="NCBI Taxonomy" id="118510"/>
    <lineage>
        <taxon>Eukaryota</taxon>
        <taxon>Viridiplantae</taxon>
        <taxon>Streptophyta</taxon>
        <taxon>Embryophyta</taxon>
        <taxon>Tracheophyta</taxon>
        <taxon>Spermatophyta</taxon>
        <taxon>Magnoliopsida</taxon>
        <taxon>eudicotyledons</taxon>
        <taxon>Gunneridae</taxon>
        <taxon>Pentapetalae</taxon>
        <taxon>asterids</taxon>
        <taxon>campanulids</taxon>
        <taxon>Asterales</taxon>
        <taxon>Asteraceae</taxon>
        <taxon>Asteroideae</taxon>
        <taxon>Anthemideae</taxon>
        <taxon>Anthemidinae</taxon>
        <taxon>Tanacetum</taxon>
    </lineage>
</organism>
<sequence length="88" mass="9523">MVELGEVTAAIAATVFVVVSGFLASAAFAVAVVHVGTVRPKNFRKWARYDIWQGIEFSQSKPQARVAGLARVTFSDVAEIEIVTVEEL</sequence>
<evidence type="ECO:0000313" key="2">
    <source>
        <dbReference type="EMBL" id="GEU93749.1"/>
    </source>
</evidence>
<dbReference type="AlphaFoldDB" id="A0A6L2P866"/>
<keyword evidence="1" id="KW-0472">Membrane</keyword>
<feature type="transmembrane region" description="Helical" evidence="1">
    <location>
        <begin position="12"/>
        <end position="35"/>
    </location>
</feature>
<comment type="caution">
    <text evidence="2">The sequence shown here is derived from an EMBL/GenBank/DDBJ whole genome shotgun (WGS) entry which is preliminary data.</text>
</comment>
<proteinExistence type="predicted"/>
<dbReference type="GO" id="GO:0008237">
    <property type="term" value="F:metallopeptidase activity"/>
    <property type="evidence" value="ECO:0007669"/>
    <property type="project" value="UniProtKB-KW"/>
</dbReference>
<keyword evidence="2" id="KW-0645">Protease</keyword>
<gene>
    <name evidence="2" type="ORF">Tci_065727</name>
</gene>
<name>A0A6L2P866_TANCI</name>
<dbReference type="GO" id="GO:0006508">
    <property type="term" value="P:proteolysis"/>
    <property type="evidence" value="ECO:0007669"/>
    <property type="project" value="UniProtKB-KW"/>
</dbReference>
<protein>
    <submittedName>
        <fullName evidence="2">Probable inactive ATP-dependent zinc metalloprotease FTSHI 1, chloroplastic</fullName>
    </submittedName>
</protein>
<accession>A0A6L2P866</accession>
<keyword evidence="2" id="KW-0378">Hydrolase</keyword>
<keyword evidence="1" id="KW-1133">Transmembrane helix</keyword>
<keyword evidence="1" id="KW-0812">Transmembrane</keyword>
<keyword evidence="2" id="KW-0482">Metalloprotease</keyword>
<evidence type="ECO:0000256" key="1">
    <source>
        <dbReference type="SAM" id="Phobius"/>
    </source>
</evidence>